<evidence type="ECO:0000313" key="8">
    <source>
        <dbReference type="Proteomes" id="UP000275408"/>
    </source>
</evidence>
<dbReference type="PRINTS" id="PR00237">
    <property type="entry name" value="GPCRRHODOPSN"/>
</dbReference>
<accession>A0A3M6TXJ6</accession>
<dbReference type="Pfam" id="PF00001">
    <property type="entry name" value="7tm_1"/>
    <property type="match status" value="1"/>
</dbReference>
<organism evidence="7 8">
    <name type="scientific">Pocillopora damicornis</name>
    <name type="common">Cauliflower coral</name>
    <name type="synonym">Millepora damicornis</name>
    <dbReference type="NCBI Taxonomy" id="46731"/>
    <lineage>
        <taxon>Eukaryota</taxon>
        <taxon>Metazoa</taxon>
        <taxon>Cnidaria</taxon>
        <taxon>Anthozoa</taxon>
        <taxon>Hexacorallia</taxon>
        <taxon>Scleractinia</taxon>
        <taxon>Astrocoeniina</taxon>
        <taxon>Pocilloporidae</taxon>
        <taxon>Pocillopora</taxon>
    </lineage>
</organism>
<feature type="transmembrane region" description="Helical" evidence="5">
    <location>
        <begin position="130"/>
        <end position="152"/>
    </location>
</feature>
<dbReference type="STRING" id="46731.A0A3M6TXJ6"/>
<dbReference type="SUPFAM" id="SSF81321">
    <property type="entry name" value="Family A G protein-coupled receptor-like"/>
    <property type="match status" value="1"/>
</dbReference>
<dbReference type="Proteomes" id="UP000275408">
    <property type="component" value="Unassembled WGS sequence"/>
</dbReference>
<dbReference type="PANTHER" id="PTHR45698">
    <property type="entry name" value="TRACE AMINE-ASSOCIATED RECEPTOR 19N-RELATED"/>
    <property type="match status" value="1"/>
</dbReference>
<feature type="transmembrane region" description="Helical" evidence="5">
    <location>
        <begin position="229"/>
        <end position="248"/>
    </location>
</feature>
<keyword evidence="3 5" id="KW-1133">Transmembrane helix</keyword>
<name>A0A3M6TXJ6_POCDA</name>
<reference evidence="7 8" key="1">
    <citation type="journal article" date="2018" name="Sci. Rep.">
        <title>Comparative analysis of the Pocillopora damicornis genome highlights role of immune system in coral evolution.</title>
        <authorList>
            <person name="Cunning R."/>
            <person name="Bay R.A."/>
            <person name="Gillette P."/>
            <person name="Baker A.C."/>
            <person name="Traylor-Knowles N."/>
        </authorList>
    </citation>
    <scope>NUCLEOTIDE SEQUENCE [LARGE SCALE GENOMIC DNA]</scope>
    <source>
        <strain evidence="7">RSMAS</strain>
        <tissue evidence="7">Whole animal</tissue>
    </source>
</reference>
<evidence type="ECO:0000259" key="6">
    <source>
        <dbReference type="PROSITE" id="PS50262"/>
    </source>
</evidence>
<keyword evidence="8" id="KW-1185">Reference proteome</keyword>
<dbReference type="CDD" id="cd00637">
    <property type="entry name" value="7tm_classA_rhodopsin-like"/>
    <property type="match status" value="1"/>
</dbReference>
<dbReference type="GO" id="GO:0016020">
    <property type="term" value="C:membrane"/>
    <property type="evidence" value="ECO:0007669"/>
    <property type="project" value="UniProtKB-SubCell"/>
</dbReference>
<evidence type="ECO:0000256" key="2">
    <source>
        <dbReference type="ARBA" id="ARBA00022692"/>
    </source>
</evidence>
<keyword evidence="4 5" id="KW-0472">Membrane</keyword>
<gene>
    <name evidence="7" type="ORF">pdam_00009361</name>
</gene>
<evidence type="ECO:0000256" key="4">
    <source>
        <dbReference type="ARBA" id="ARBA00023136"/>
    </source>
</evidence>
<feature type="domain" description="G-protein coupled receptors family 1 profile" evidence="6">
    <location>
        <begin position="65"/>
        <end position="324"/>
    </location>
</feature>
<feature type="transmembrane region" description="Helical" evidence="5">
    <location>
        <begin position="173"/>
        <end position="193"/>
    </location>
</feature>
<dbReference type="PROSITE" id="PS50262">
    <property type="entry name" value="G_PROTEIN_RECEP_F1_2"/>
    <property type="match status" value="1"/>
</dbReference>
<evidence type="ECO:0000256" key="3">
    <source>
        <dbReference type="ARBA" id="ARBA00022989"/>
    </source>
</evidence>
<dbReference type="InterPro" id="IPR017452">
    <property type="entry name" value="GPCR_Rhodpsn_7TM"/>
</dbReference>
<dbReference type="OrthoDB" id="5950040at2759"/>
<feature type="transmembrane region" description="Helical" evidence="5">
    <location>
        <begin position="269"/>
        <end position="287"/>
    </location>
</feature>
<dbReference type="PANTHER" id="PTHR45698:SF1">
    <property type="entry name" value="TRACE AMINE-ASSOCIATED RECEPTOR 13C-LIKE"/>
    <property type="match status" value="1"/>
</dbReference>
<evidence type="ECO:0000313" key="7">
    <source>
        <dbReference type="EMBL" id="RMX46100.1"/>
    </source>
</evidence>
<feature type="transmembrane region" description="Helical" evidence="5">
    <location>
        <begin position="307"/>
        <end position="326"/>
    </location>
</feature>
<comment type="subcellular location">
    <subcellularLocation>
        <location evidence="1">Membrane</location>
    </subcellularLocation>
</comment>
<dbReference type="GO" id="GO:0004930">
    <property type="term" value="F:G protein-coupled receptor activity"/>
    <property type="evidence" value="ECO:0007669"/>
    <property type="project" value="InterPro"/>
</dbReference>
<evidence type="ECO:0000256" key="1">
    <source>
        <dbReference type="ARBA" id="ARBA00004370"/>
    </source>
</evidence>
<comment type="caution">
    <text evidence="7">The sequence shown here is derived from an EMBL/GenBank/DDBJ whole genome shotgun (WGS) entry which is preliminary data.</text>
</comment>
<protein>
    <recommendedName>
        <fullName evidence="6">G-protein coupled receptors family 1 profile domain-containing protein</fullName>
    </recommendedName>
</protein>
<dbReference type="EMBL" id="RCHS01002732">
    <property type="protein sequence ID" value="RMX46100.1"/>
    <property type="molecule type" value="Genomic_DNA"/>
</dbReference>
<dbReference type="InterPro" id="IPR000276">
    <property type="entry name" value="GPCR_Rhodpsn"/>
</dbReference>
<sequence>MAKPSPENLSFVMAFIPSQPTTEVLMDHTKEKKDSGFSEGIPHSEGEVSFFRISFSVIVLCTIIGSFMVCAVNIKNKTMLRSPYNVNIFHLAITDLLVSFVTFLTPGFIFEDIPPAPEGRISGEIFCRLISSHFLTFWSATTSIYITVALATERWYAVTKPLQYRARFHRKRLLYEIITIWALSLLANSLLPFEVKYSPEKSSASKRCEIAKIPLVAPAIHKFLGIAQFGFKFVIPFAINCNLYTRVLNATDKSRVLSRRMGQGMRNNISRMAAVSTLVIALCWLPNQIYYLCFAFDLVRLNTPAHFATIVIALINPFLNPFIFAFHSVQYRLGFKNLFCGESFRRGKIILESRAGPLKRAQDLKISSSPFVSHTSIHKSVSVE</sequence>
<feature type="transmembrane region" description="Helical" evidence="5">
    <location>
        <begin position="86"/>
        <end position="110"/>
    </location>
</feature>
<proteinExistence type="predicted"/>
<feature type="transmembrane region" description="Helical" evidence="5">
    <location>
        <begin position="53"/>
        <end position="74"/>
    </location>
</feature>
<keyword evidence="2 5" id="KW-0812">Transmembrane</keyword>
<evidence type="ECO:0000256" key="5">
    <source>
        <dbReference type="SAM" id="Phobius"/>
    </source>
</evidence>
<dbReference type="Gene3D" id="1.20.1070.10">
    <property type="entry name" value="Rhodopsin 7-helix transmembrane proteins"/>
    <property type="match status" value="1"/>
</dbReference>
<dbReference type="AlphaFoldDB" id="A0A3M6TXJ6"/>